<accession>A0A066WF89</accession>
<dbReference type="OMA" id="VPLMDNF"/>
<evidence type="ECO:0000313" key="8">
    <source>
        <dbReference type="Proteomes" id="UP000027361"/>
    </source>
</evidence>
<keyword evidence="3 4" id="KW-0408">Iron</keyword>
<comment type="caution">
    <text evidence="7">The sequence shown here is derived from an EMBL/GenBank/DDBJ whole genome shotgun (WGS) entry which is preliminary data.</text>
</comment>
<dbReference type="Proteomes" id="UP000027361">
    <property type="component" value="Unassembled WGS sequence"/>
</dbReference>
<proteinExistence type="inferred from homology"/>
<dbReference type="RefSeq" id="XP_013245486.1">
    <property type="nucleotide sequence ID" value="XM_013390032.1"/>
</dbReference>
<dbReference type="InterPro" id="IPR000898">
    <property type="entry name" value="Indolamine_dOase"/>
</dbReference>
<gene>
    <name evidence="7" type="ORF">K437DRAFT_254050</name>
</gene>
<evidence type="ECO:0000256" key="4">
    <source>
        <dbReference type="PIRSR" id="PIRSR600898-1"/>
    </source>
</evidence>
<evidence type="ECO:0000256" key="2">
    <source>
        <dbReference type="ARBA" id="ARBA00022723"/>
    </source>
</evidence>
<feature type="binding site" description="proximal binding residue" evidence="4">
    <location>
        <position position="479"/>
    </location>
    <ligand>
        <name>heme b</name>
        <dbReference type="ChEBI" id="CHEBI:60344"/>
    </ligand>
    <ligandPart>
        <name>Fe</name>
        <dbReference type="ChEBI" id="CHEBI:18248"/>
    </ligandPart>
</feature>
<feature type="compositionally biased region" description="Polar residues" evidence="6">
    <location>
        <begin position="603"/>
        <end position="624"/>
    </location>
</feature>
<sequence length="644" mass="71155">MAISKIVARHHAPPGRAAFSQLACNVTSRRSLATISNVANPSGKVTFLEDHPAETHDQLPTFTLSRAHGFLPRRDPLPVLPERFGALDSLLQRMTIIQPGDRDGDKPSGLLATGDFGPAVHAELVHGAHGERLIKHVREVIASPKDAPGRMPLLSALFRDMCFLTSAYLLEPVDQSFRATGLYAPGRSVLPRAIAVPMCELADELGHFPYMEYSSSYALSNYRLNDPSLPTPAEIAAKQSRQAGANGAFGDELAIKTGPGRYSFENLELIRAFENAQGSEKGFIIVHCEMLAYSGRLVNATEGMLLAVAEQDVGTAESAMMRLLSTFEEVQESMESMWSRSLPSDYLKFRSFIYGTLGRPSQKHNAMFPDGVTYEGIGPRGESKQMEFRGESGANDSIIPMADNLLEITKELPDNELTRTLRDFRTYRPKTQREYLEHLESRASMLGVRAFCMSTSASPLLKALYILMVDQVREFRNRHWLFTRNYIIKQTDFSLATGGSNIIRYLPNNLATVLRVLEDSCAEWGAADEQALRTHARLTSSATGAQRAEVLVNKVREAGKRAEAQRRMLEREVALLMQEKAAKNPGIDESMRGMVMPPPTPKQAVNSVDAGQQRAYSTSVGNKDQNQEEKRSMKRGMVGCDGVG</sequence>
<dbReference type="SUPFAM" id="SSF140959">
    <property type="entry name" value="Indolic compounds 2,3-dioxygenase-like"/>
    <property type="match status" value="1"/>
</dbReference>
<evidence type="ECO:0000256" key="1">
    <source>
        <dbReference type="ARBA" id="ARBA00007119"/>
    </source>
</evidence>
<evidence type="ECO:0000256" key="6">
    <source>
        <dbReference type="SAM" id="MobiDB-lite"/>
    </source>
</evidence>
<evidence type="ECO:0000313" key="7">
    <source>
        <dbReference type="EMBL" id="KDN52647.1"/>
    </source>
</evidence>
<dbReference type="GeneID" id="25263753"/>
<organism evidence="7 8">
    <name type="scientific">Tilletiaria anomala (strain ATCC 24038 / CBS 436.72 / UBC 951)</name>
    <dbReference type="NCBI Taxonomy" id="1037660"/>
    <lineage>
        <taxon>Eukaryota</taxon>
        <taxon>Fungi</taxon>
        <taxon>Dikarya</taxon>
        <taxon>Basidiomycota</taxon>
        <taxon>Ustilaginomycotina</taxon>
        <taxon>Exobasidiomycetes</taxon>
        <taxon>Georgefischeriales</taxon>
        <taxon>Tilletiariaceae</taxon>
        <taxon>Tilletiaria</taxon>
    </lineage>
</organism>
<dbReference type="InterPro" id="IPR037217">
    <property type="entry name" value="Trp/Indoleamine_2_3_dOase-like"/>
</dbReference>
<keyword evidence="5" id="KW-0175">Coiled coil</keyword>
<protein>
    <submittedName>
        <fullName evidence="7">Uncharacterized protein</fullName>
    </submittedName>
</protein>
<feature type="region of interest" description="Disordered" evidence="6">
    <location>
        <begin position="586"/>
        <end position="644"/>
    </location>
</feature>
<keyword evidence="8" id="KW-1185">Reference proteome</keyword>
<dbReference type="AlphaFoldDB" id="A0A066WF89"/>
<dbReference type="HOGENOM" id="CLU_033932_0_0_1"/>
<dbReference type="PANTHER" id="PTHR28657:SF3">
    <property type="entry name" value="INDOLEAMINE 2,3-DIOXYGENASE"/>
    <property type="match status" value="1"/>
</dbReference>
<dbReference type="GO" id="GO:0016702">
    <property type="term" value="F:oxidoreductase activity, acting on single donors with incorporation of molecular oxygen, incorporation of two atoms of oxygen"/>
    <property type="evidence" value="ECO:0007669"/>
    <property type="project" value="UniProtKB-ARBA"/>
</dbReference>
<dbReference type="PANTHER" id="PTHR28657">
    <property type="entry name" value="INDOLEAMINE 2,3-DIOXYGENASE"/>
    <property type="match status" value="1"/>
</dbReference>
<dbReference type="GO" id="GO:0020037">
    <property type="term" value="F:heme binding"/>
    <property type="evidence" value="ECO:0007669"/>
    <property type="project" value="InterPro"/>
</dbReference>
<reference evidence="7 8" key="1">
    <citation type="submission" date="2014-05" db="EMBL/GenBank/DDBJ databases">
        <title>Draft genome sequence of a rare smut relative, Tilletiaria anomala UBC 951.</title>
        <authorList>
            <consortium name="DOE Joint Genome Institute"/>
            <person name="Toome M."/>
            <person name="Kuo A."/>
            <person name="Henrissat B."/>
            <person name="Lipzen A."/>
            <person name="Tritt A."/>
            <person name="Yoshinaga Y."/>
            <person name="Zane M."/>
            <person name="Barry K."/>
            <person name="Grigoriev I.V."/>
            <person name="Spatafora J.W."/>
            <person name="Aimea M.C."/>
        </authorList>
    </citation>
    <scope>NUCLEOTIDE SEQUENCE [LARGE SCALE GENOMIC DNA]</scope>
    <source>
        <strain evidence="7 8">UBC 951</strain>
    </source>
</reference>
<feature type="coiled-coil region" evidence="5">
    <location>
        <begin position="552"/>
        <end position="579"/>
    </location>
</feature>
<dbReference type="STRING" id="1037660.A0A066WF89"/>
<dbReference type="GO" id="GO:0019441">
    <property type="term" value="P:L-tryptophan catabolic process to kynurenine"/>
    <property type="evidence" value="ECO:0007669"/>
    <property type="project" value="InterPro"/>
</dbReference>
<keyword evidence="4" id="KW-0349">Heme</keyword>
<dbReference type="InParanoid" id="A0A066WF89"/>
<evidence type="ECO:0000256" key="5">
    <source>
        <dbReference type="SAM" id="Coils"/>
    </source>
</evidence>
<dbReference type="Pfam" id="PF01231">
    <property type="entry name" value="IDO"/>
    <property type="match status" value="1"/>
</dbReference>
<evidence type="ECO:0000256" key="3">
    <source>
        <dbReference type="ARBA" id="ARBA00023004"/>
    </source>
</evidence>
<comment type="similarity">
    <text evidence="1">Belongs to the indoleamine 2,3-dioxygenase family.</text>
</comment>
<dbReference type="OrthoDB" id="10262710at2759"/>
<dbReference type="GO" id="GO:0046872">
    <property type="term" value="F:metal ion binding"/>
    <property type="evidence" value="ECO:0007669"/>
    <property type="project" value="UniProtKB-KW"/>
</dbReference>
<name>A0A066WF89_TILAU</name>
<keyword evidence="2 4" id="KW-0479">Metal-binding</keyword>
<dbReference type="Gene3D" id="1.20.58.480">
    <property type="match status" value="1"/>
</dbReference>
<dbReference type="EMBL" id="JMSN01000008">
    <property type="protein sequence ID" value="KDN52647.1"/>
    <property type="molecule type" value="Genomic_DNA"/>
</dbReference>